<protein>
    <recommendedName>
        <fullName evidence="1">UDP-N-acetylglucosamine 2-epimerase domain-containing protein</fullName>
    </recommendedName>
</protein>
<organism evidence="2">
    <name type="scientific">marine sediment metagenome</name>
    <dbReference type="NCBI Taxonomy" id="412755"/>
    <lineage>
        <taxon>unclassified sequences</taxon>
        <taxon>metagenomes</taxon>
        <taxon>ecological metagenomes</taxon>
    </lineage>
</organism>
<evidence type="ECO:0000313" key="2">
    <source>
        <dbReference type="EMBL" id="KKM92061.1"/>
    </source>
</evidence>
<evidence type="ECO:0000259" key="1">
    <source>
        <dbReference type="Pfam" id="PF02350"/>
    </source>
</evidence>
<dbReference type="CDD" id="cd03786">
    <property type="entry name" value="GTB_UDP-GlcNAc_2-Epimerase"/>
    <property type="match status" value="1"/>
</dbReference>
<dbReference type="InterPro" id="IPR029767">
    <property type="entry name" value="WecB-like"/>
</dbReference>
<gene>
    <name evidence="2" type="ORF">LCGC14_1222180</name>
</gene>
<reference evidence="2" key="1">
    <citation type="journal article" date="2015" name="Nature">
        <title>Complex archaea that bridge the gap between prokaryotes and eukaryotes.</title>
        <authorList>
            <person name="Spang A."/>
            <person name="Saw J.H."/>
            <person name="Jorgensen S.L."/>
            <person name="Zaremba-Niedzwiedzka K."/>
            <person name="Martijn J."/>
            <person name="Lind A.E."/>
            <person name="van Eijk R."/>
            <person name="Schleper C."/>
            <person name="Guy L."/>
            <person name="Ettema T.J."/>
        </authorList>
    </citation>
    <scope>NUCLEOTIDE SEQUENCE</scope>
</reference>
<dbReference type="PANTHER" id="PTHR43174">
    <property type="entry name" value="UDP-N-ACETYLGLUCOSAMINE 2-EPIMERASE"/>
    <property type="match status" value="1"/>
</dbReference>
<dbReference type="AlphaFoldDB" id="A0A0F9LY29"/>
<sequence length="324" mass="36753">MSKIFTIVGNRPQMMKVDSGMPNQVIVNTGQHYDYNMSGVFFKQLGLPKPKYNLKCKNSGIMFDRLLKLFKKHKPAVVIVYGDTFSTLMGALAADYAGIPIAHVEAGCRSKVKMPEETNRIIIDRLASVRFATTLHCMRNLHSEKLIDHTYYLKGDPMFDAMNAFLPIKKTKDSGKYILLTIHRDFNDKYVNDILKALGETDERYIFPAHPRHKGLRAPSNVKVVSPVGYKQFLSLESNAKKIITDSGGVQREAYWLRIPCIVLREDTEWIEGVTDGWAVLVGADTNKIIKAVKKFEPSSNTHQSELPVYGVWKKIRPNLSIYL</sequence>
<dbReference type="Gene3D" id="3.40.50.2000">
    <property type="entry name" value="Glycogen Phosphorylase B"/>
    <property type="match status" value="2"/>
</dbReference>
<proteinExistence type="predicted"/>
<accession>A0A0F9LY29</accession>
<dbReference type="SUPFAM" id="SSF53756">
    <property type="entry name" value="UDP-Glycosyltransferase/glycogen phosphorylase"/>
    <property type="match status" value="1"/>
</dbReference>
<name>A0A0F9LY29_9ZZZZ</name>
<comment type="caution">
    <text evidence="2">The sequence shown here is derived from an EMBL/GenBank/DDBJ whole genome shotgun (WGS) entry which is preliminary data.</text>
</comment>
<dbReference type="PANTHER" id="PTHR43174:SF1">
    <property type="entry name" value="UDP-N-ACETYLGLUCOSAMINE 2-EPIMERASE"/>
    <property type="match status" value="1"/>
</dbReference>
<feature type="domain" description="UDP-N-acetylglucosamine 2-epimerase" evidence="1">
    <location>
        <begin position="24"/>
        <end position="301"/>
    </location>
</feature>
<dbReference type="InterPro" id="IPR003331">
    <property type="entry name" value="UDP_GlcNAc_Epimerase_2_dom"/>
</dbReference>
<dbReference type="EMBL" id="LAZR01006446">
    <property type="protein sequence ID" value="KKM92061.1"/>
    <property type="molecule type" value="Genomic_DNA"/>
</dbReference>
<dbReference type="Pfam" id="PF02350">
    <property type="entry name" value="Epimerase_2"/>
    <property type="match status" value="1"/>
</dbReference>